<organism evidence="2 3">
    <name type="scientific">Salinimicrobium oceani</name>
    <dbReference type="NCBI Taxonomy" id="2722702"/>
    <lineage>
        <taxon>Bacteria</taxon>
        <taxon>Pseudomonadati</taxon>
        <taxon>Bacteroidota</taxon>
        <taxon>Flavobacteriia</taxon>
        <taxon>Flavobacteriales</taxon>
        <taxon>Flavobacteriaceae</taxon>
        <taxon>Salinimicrobium</taxon>
    </lineage>
</organism>
<protein>
    <submittedName>
        <fullName evidence="2">Uncharacterized protein</fullName>
    </submittedName>
</protein>
<gene>
    <name evidence="2" type="ORF">HC175_06680</name>
</gene>
<keyword evidence="1" id="KW-1133">Transmembrane helix</keyword>
<name>A0ABX1D229_9FLAO</name>
<comment type="caution">
    <text evidence="2">The sequence shown here is derived from an EMBL/GenBank/DDBJ whole genome shotgun (WGS) entry which is preliminary data.</text>
</comment>
<proteinExistence type="predicted"/>
<sequence length="72" mass="7751">MREKILSGWTWSRILFLVIGILVMIQGFSADQWSGTALGLYVAAMGLFGIGCAAGNCGSGNCISKHDRDQEK</sequence>
<keyword evidence="1" id="KW-0472">Membrane</keyword>
<accession>A0ABX1D229</accession>
<reference evidence="2 3" key="1">
    <citation type="submission" date="2020-03" db="EMBL/GenBank/DDBJ databases">
        <title>Salinimicrobium sp. nov, isolated from SCS.</title>
        <authorList>
            <person name="Cao W.R."/>
        </authorList>
    </citation>
    <scope>NUCLEOTIDE SEQUENCE [LARGE SCALE GENOMIC DNA]</scope>
    <source>
        <strain evidence="3">J15B91</strain>
    </source>
</reference>
<evidence type="ECO:0000256" key="1">
    <source>
        <dbReference type="SAM" id="Phobius"/>
    </source>
</evidence>
<keyword evidence="3" id="KW-1185">Reference proteome</keyword>
<dbReference type="EMBL" id="JAAVJR010000003">
    <property type="protein sequence ID" value="NJW52601.1"/>
    <property type="molecule type" value="Genomic_DNA"/>
</dbReference>
<dbReference type="RefSeq" id="WP_168137718.1">
    <property type="nucleotide sequence ID" value="NZ_JAAVJR010000003.1"/>
</dbReference>
<keyword evidence="1" id="KW-0812">Transmembrane</keyword>
<evidence type="ECO:0000313" key="2">
    <source>
        <dbReference type="EMBL" id="NJW52601.1"/>
    </source>
</evidence>
<dbReference type="Proteomes" id="UP000703674">
    <property type="component" value="Unassembled WGS sequence"/>
</dbReference>
<evidence type="ECO:0000313" key="3">
    <source>
        <dbReference type="Proteomes" id="UP000703674"/>
    </source>
</evidence>
<feature type="transmembrane region" description="Helical" evidence="1">
    <location>
        <begin position="40"/>
        <end position="63"/>
    </location>
</feature>